<feature type="region of interest" description="Disordered" evidence="1">
    <location>
        <begin position="1"/>
        <end position="56"/>
    </location>
</feature>
<dbReference type="Gene3D" id="2.170.270.10">
    <property type="entry name" value="SET domain"/>
    <property type="match status" value="1"/>
</dbReference>
<feature type="compositionally biased region" description="Acidic residues" evidence="1">
    <location>
        <begin position="206"/>
        <end position="215"/>
    </location>
</feature>
<comment type="caution">
    <text evidence="3">The sequence shown here is derived from an EMBL/GenBank/DDBJ whole genome shotgun (WGS) entry which is preliminary data.</text>
</comment>
<organism evidence="3 4">
    <name type="scientific">Ustilaginoidea virens</name>
    <name type="common">Rice false smut fungus</name>
    <name type="synonym">Villosiclava virens</name>
    <dbReference type="NCBI Taxonomy" id="1159556"/>
    <lineage>
        <taxon>Eukaryota</taxon>
        <taxon>Fungi</taxon>
        <taxon>Dikarya</taxon>
        <taxon>Ascomycota</taxon>
        <taxon>Pezizomycotina</taxon>
        <taxon>Sordariomycetes</taxon>
        <taxon>Hypocreomycetidae</taxon>
        <taxon>Hypocreales</taxon>
        <taxon>Clavicipitaceae</taxon>
        <taxon>Ustilaginoidea</taxon>
    </lineage>
</organism>
<protein>
    <recommendedName>
        <fullName evidence="2">SET domain-containing protein</fullName>
    </recommendedName>
</protein>
<dbReference type="PROSITE" id="PS50280">
    <property type="entry name" value="SET"/>
    <property type="match status" value="1"/>
</dbReference>
<evidence type="ECO:0000259" key="2">
    <source>
        <dbReference type="PROSITE" id="PS50280"/>
    </source>
</evidence>
<name>A0A1B5L7W3_USTVR</name>
<dbReference type="SUPFAM" id="SSF82199">
    <property type="entry name" value="SET domain"/>
    <property type="match status" value="1"/>
</dbReference>
<sequence>MAKPKPKDWPDSLPYLDRPLHDRALPPAHLQRLRTKPPPSSSSSVPSIPAPATPSPYPHVRIRAIRDAAHPAHGQRGLFAARALAPGSFILAYLGRVHAGSASSAESDYDLWLDREADVAVDAAAAGNEGRFVNDYRGVGARPNAVFGTAWCERWRELCVGVWVAGGRDGRGVGIRKGEEILVSYGKGFWGGRRCGSGGEAGAGEGEGEGEDEGEAGGGASGQ</sequence>
<feature type="domain" description="SET" evidence="2">
    <location>
        <begin position="58"/>
        <end position="186"/>
    </location>
</feature>
<dbReference type="InterPro" id="IPR001214">
    <property type="entry name" value="SET_dom"/>
</dbReference>
<evidence type="ECO:0000256" key="1">
    <source>
        <dbReference type="SAM" id="MobiDB-lite"/>
    </source>
</evidence>
<dbReference type="InterPro" id="IPR046341">
    <property type="entry name" value="SET_dom_sf"/>
</dbReference>
<proteinExistence type="predicted"/>
<dbReference type="Proteomes" id="UP000054053">
    <property type="component" value="Unassembled WGS sequence"/>
</dbReference>
<reference evidence="4" key="1">
    <citation type="journal article" date="2016" name="Genome Announc.">
        <title>Genome sequence of Ustilaginoidea virens IPU010, a rice pathogenic fungus causing false smut.</title>
        <authorList>
            <person name="Kumagai T."/>
            <person name="Ishii T."/>
            <person name="Terai G."/>
            <person name="Umemura M."/>
            <person name="Machida M."/>
            <person name="Asai K."/>
        </authorList>
    </citation>
    <scope>NUCLEOTIDE SEQUENCE [LARGE SCALE GENOMIC DNA]</scope>
    <source>
        <strain evidence="4">IPU010</strain>
    </source>
</reference>
<feature type="region of interest" description="Disordered" evidence="1">
    <location>
        <begin position="198"/>
        <end position="223"/>
    </location>
</feature>
<dbReference type="EMBL" id="BBTG02000074">
    <property type="protein sequence ID" value="GAO18626.1"/>
    <property type="molecule type" value="Genomic_DNA"/>
</dbReference>
<evidence type="ECO:0000313" key="3">
    <source>
        <dbReference type="EMBL" id="GAO18626.1"/>
    </source>
</evidence>
<feature type="compositionally biased region" description="Basic and acidic residues" evidence="1">
    <location>
        <begin position="1"/>
        <end position="10"/>
    </location>
</feature>
<dbReference type="AlphaFoldDB" id="A0A1B5L7W3"/>
<accession>A0A1B5L7W3</accession>
<evidence type="ECO:0000313" key="4">
    <source>
        <dbReference type="Proteomes" id="UP000054053"/>
    </source>
</evidence>
<gene>
    <name evidence="3" type="ORF">UVI_02062180</name>
</gene>